<dbReference type="Proteomes" id="UP001485459">
    <property type="component" value="Chromosome"/>
</dbReference>
<dbReference type="InterPro" id="IPR013320">
    <property type="entry name" value="ConA-like_dom_sf"/>
</dbReference>
<reference evidence="2" key="1">
    <citation type="submission" date="2024-03" db="EMBL/GenBank/DDBJ databases">
        <title>Chitinophaga horti sp. nov., isolated from garden soil.</title>
        <authorList>
            <person name="Lee D.S."/>
            <person name="Han D.M."/>
            <person name="Baek J.H."/>
            <person name="Choi D.G."/>
            <person name="Jeon J.H."/>
            <person name="Jeon C.O."/>
        </authorList>
    </citation>
    <scope>NUCLEOTIDE SEQUENCE [LARGE SCALE GENOMIC DNA]</scope>
    <source>
        <strain evidence="2">GPA1</strain>
    </source>
</reference>
<dbReference type="InterPro" id="IPR053737">
    <property type="entry name" value="Type_II_TA_Toxin"/>
</dbReference>
<dbReference type="RefSeq" id="WP_341836427.1">
    <property type="nucleotide sequence ID" value="NZ_CP149822.1"/>
</dbReference>
<evidence type="ECO:0000313" key="1">
    <source>
        <dbReference type="EMBL" id="WZN41578.1"/>
    </source>
</evidence>
<organism evidence="1 2">
    <name type="scientific">Chitinophaga pollutisoli</name>
    <dbReference type="NCBI Taxonomy" id="3133966"/>
    <lineage>
        <taxon>Bacteria</taxon>
        <taxon>Pseudomonadati</taxon>
        <taxon>Bacteroidota</taxon>
        <taxon>Chitinophagia</taxon>
        <taxon>Chitinophagales</taxon>
        <taxon>Chitinophagaceae</taxon>
        <taxon>Chitinophaga</taxon>
    </lineage>
</organism>
<sequence>MIVLSNTWHYPELNWQYSAAYAEEGKRKEVVSYFDKSLKNRQSVTLMKNSTSVAGVDGLEAVVQSTIYDQYGRPAVEVLPAPLAGMTTLNFYPRLNRKLDNTAYSWMDVAPEDRSCDYLIPPMSDAAGASRYYSMQNDFKAIDNHSAVPDAGKYPFSLRYYTNDNTGRIASQGGVGAMFQPKKDPTNDSSRATRYFYSKPTRKEIYRLFGNDAGDASHYTKNTVIDPNGQVSVSYVNLSGKTVATALSGSEPANLDPLPGRPVPKPVTVALFKNADFTYDPGKLTLSAAQTYIANETGPIKFSVEMERLYSQINTGNKQFCTACGFEIVLTVSSDCSDFTPDTVVMAGAPPDSACSGSNAALKKDVTFDFTRKGNYYVQMQARLKPDEIRQRVDQYVTVASNKLRKKFDFVIEELRAVDFGGCFDDCKTCKWTLGTKADFRSKVKEKLLALNAINITDTTVVSAWTDSLYNRLSAACELAQATCAVDPCKQLKELLQRDVSPYGQYALFNKDTLALEQSVNVLHLYWRTVFPPLPRTDTTYIKNIVQLQDGGKLSVNDSSFTLKNLVYSWRQEWAERFQGYHPEACGLMYCEDNIAYLKWDDRVKSMINSTTDIPVVLGAGAQWDKDNPLWLSARDPFFAPQAPGYSSLTAFREDLNKYSSRVIGLVTDTVKNINKYVDFMLYCVSKNGEITNVNEEDNNWNYCSPSPSCRIPDREWKMYVAAYMELKQKYYQTARNGNASYCRDACTVGTPVGVGEGCPPAGAFTFTPVSVTGNNQTVRVRYEGGRAARSMTVQFYYPQEYGTLQQVAASTFLVNDTEKMIIIHKDIDVSTLGVKDVICSGGTTVIPCSGVSFTLDLGTSGRRKGYRMWDNVENGQSVSYIAVEGSKDVPPVAANYCQNPASINFYNCLFIKSSQADAPEEYLENVWLIQCPPNNCLYPGSFYATQKVGEYNFKNNAFDIAIYPYTPQINNISGPTCITKTKEWHDCFTVELQGVQYTFRNATVFKCSMNCSTIQVSEGSGTEFRYNTTGTSSLYTVYSFPPYEGLVCSDPNATLFEVKDFSNTCVEFVFESTGERVPFSGVWVVECHAFNNGLTAVQSFSTTTGCPDALKTKQSRLNNVDYAVPSLETMNEIRKEGVAQMQLQMNTVCDDQADLWISRLEQCGTGLPDWAVKKVTLRTKLIELCKKGVDIRHPNGASTHPDQVAGTPKDFKEVIKTVLAITNLSADCNPWLIDMPYPHAKPMPLAPPVILNSNPEICSRVRELQQAHNGLPTPRPSFYQYLVNEFGPAMTLNEAELTALVNSCGACAYLLPREVSLPVFLNGQGKGFITGDELQQGFTALAAENLTNLAATHPNYETIITNFLNHRFGFTLGYWDYARMKRSLDSNVIPVTSKLVNIPAFGVTQVDPYECLFSMVQHAAYNGMSSYDLYMEEVKRAFRAEYIRDCSGAGGKLSITHTENEYHYTLYYYDQAGNLVRTVPPEGVIPLSDVEAAQAEEAAGMNIESCTFNGPPAATDLSLSKTYLGNALSAGTKTLEMWLYSPLLPHGQLAISTGTDGYFLSACIGTDNMELDIYKLKSGNAGSNSVEIERSRHFKVKLTSEVLRPWLHLVLQGSNMGLDGGSLAVYVNGVLCPAVTTGTMPGSCGWEIGYVNNVLTLPNDISLLKQIRGYNKLLSAQEISYQFSLACMGVDSSLRVASQEHWGRFNVPGTGTATTVGNTTTETKHSRIFPVHHLNTTYAYQSLNGVFRQESPDAGVSDMWYDLLGRVVASRNAQQLKDGRMSYTEFDNQGRVLEAGEKAAPTEWPTTFMSDSLARAFIDNNKATRKHYVINVYDESLTGMLGQGAYQEDVQANLVQENLRKRVSASLLYEHPAASPVATIYSYDILGNVKSMLMKLPDFHFKRIDYNYDLASGKVLFVRYKHNAANKFIYQYRYDAENRLTEAITGIQTTSADDWGIASSRQNAYYKYYKHGPLARTQLGGNIQGLDFVYTLQGWLKAINGQKQGVDIGKDGHAGINATFATDVFNYSLDYFNGDYAPVSSPPTGPAPDFPLAWPYNETPGTGRSLFNGNIARVTMGRTNGSTVTETVGYTYRYDQLNRLTQMRHHAGIGNGNFAADIKYGENIAYDANGNIKTFQRNGHDAGGILMDDLTYAYPVIGGKLTQNRLRHITDAAPANANYTTDLKTQPVDNYEYDDIGNLTKDSSEGIRHITWTVTGKIEEIQKNNGYIRYKYDPSGNRVYKEVSLGGPAVRTWYVRDAQGNLLALYSDNGTAVVTWEEQHLYGSSRLGYWRLGVNSSQTLTTAWNEAPGNTLYELTNHLGNTMVVVTGAKTSEGKATVMSMQDYYSFGSIMPGRNWENSYLGKRYRYGFNGKENDNEVKGIEGSQQDYGMRIYDPRVGKFLSVDPLTSDYAYYTPYQFAGNTPVWATDLDGAEENTTGTYTYRPPVLSRVNMVMIHGNAHVASAVHRQPSVRADTRSSLERQIQKQKAEETQLYRQLYETQGGASFRILHGAGEAVTAAVGDLALNAAWKIAAKYGKQAYNVARTEMSAARMALSGASKEARLAMYGSKALEGSSPALRLAEPFDDVSFANEIIAINKTTEGGGVILNTTPMSAINSAMYYETAAEQGAAIFRSISHGHMFIDGNKRTAVAAFESFAKKHGLSTVGKDEMSNVATEVAKGKLTDVSEIAKKLIKNE</sequence>
<dbReference type="InterPro" id="IPR050708">
    <property type="entry name" value="T6SS_VgrG/RHS"/>
</dbReference>
<dbReference type="Gene3D" id="2.180.10.10">
    <property type="entry name" value="RHS repeat-associated core"/>
    <property type="match status" value="1"/>
</dbReference>
<protein>
    <submittedName>
        <fullName evidence="1">RHS repeat-associated core domain-containing protein</fullName>
    </submittedName>
</protein>
<keyword evidence="2" id="KW-1185">Reference proteome</keyword>
<dbReference type="Gene3D" id="1.20.120.1870">
    <property type="entry name" value="Fic/DOC protein, Fido domain"/>
    <property type="match status" value="1"/>
</dbReference>
<dbReference type="EMBL" id="CP149822">
    <property type="protein sequence ID" value="WZN41578.1"/>
    <property type="molecule type" value="Genomic_DNA"/>
</dbReference>
<dbReference type="InterPro" id="IPR022385">
    <property type="entry name" value="Rhs_assc_core"/>
</dbReference>
<proteinExistence type="predicted"/>
<evidence type="ECO:0000313" key="2">
    <source>
        <dbReference type="Proteomes" id="UP001485459"/>
    </source>
</evidence>
<dbReference type="PANTHER" id="PTHR32305">
    <property type="match status" value="1"/>
</dbReference>
<gene>
    <name evidence="1" type="ORF">WJU16_00815</name>
</gene>
<dbReference type="SUPFAM" id="SSF49899">
    <property type="entry name" value="Concanavalin A-like lectins/glucanases"/>
    <property type="match status" value="1"/>
</dbReference>
<name>A0ABZ2YP91_9BACT</name>
<dbReference type="PANTHER" id="PTHR32305:SF15">
    <property type="entry name" value="PROTEIN RHSA-RELATED"/>
    <property type="match status" value="1"/>
</dbReference>
<dbReference type="NCBIfam" id="TIGR03696">
    <property type="entry name" value="Rhs_assc_core"/>
    <property type="match status" value="1"/>
</dbReference>
<accession>A0ABZ2YP91</accession>